<name>A0A9P7FMY5_9AGAR</name>
<evidence type="ECO:0000313" key="2">
    <source>
        <dbReference type="EMBL" id="KAG5634808.1"/>
    </source>
</evidence>
<protein>
    <submittedName>
        <fullName evidence="2">Uncharacterized protein</fullName>
    </submittedName>
</protein>
<reference evidence="2" key="1">
    <citation type="submission" date="2021-02" db="EMBL/GenBank/DDBJ databases">
        <authorList>
            <person name="Nieuwenhuis M."/>
            <person name="Van De Peppel L.J.J."/>
        </authorList>
    </citation>
    <scope>NUCLEOTIDE SEQUENCE</scope>
    <source>
        <strain evidence="2">D49</strain>
    </source>
</reference>
<dbReference type="OrthoDB" id="3267981at2759"/>
<feature type="compositionally biased region" description="Acidic residues" evidence="1">
    <location>
        <begin position="92"/>
        <end position="102"/>
    </location>
</feature>
<feature type="region of interest" description="Disordered" evidence="1">
    <location>
        <begin position="138"/>
        <end position="168"/>
    </location>
</feature>
<comment type="caution">
    <text evidence="2">The sequence shown here is derived from an EMBL/GenBank/DDBJ whole genome shotgun (WGS) entry which is preliminary data.</text>
</comment>
<dbReference type="AlphaFoldDB" id="A0A9P7FMY5"/>
<feature type="region of interest" description="Disordered" evidence="1">
    <location>
        <begin position="28"/>
        <end position="114"/>
    </location>
</feature>
<proteinExistence type="predicted"/>
<reference evidence="2" key="2">
    <citation type="submission" date="2021-10" db="EMBL/GenBank/DDBJ databases">
        <title>Phylogenomics reveals ancestral predisposition of the termite-cultivated fungus Termitomyces towards a domesticated lifestyle.</title>
        <authorList>
            <person name="Auxier B."/>
            <person name="Grum-Grzhimaylo A."/>
            <person name="Cardenas M.E."/>
            <person name="Lodge J.D."/>
            <person name="Laessoe T."/>
            <person name="Pedersen O."/>
            <person name="Smith M.E."/>
            <person name="Kuyper T.W."/>
            <person name="Franco-Molano E.A."/>
            <person name="Baroni T.J."/>
            <person name="Aanen D.K."/>
        </authorList>
    </citation>
    <scope>NUCLEOTIDE SEQUENCE</scope>
    <source>
        <strain evidence="2">D49</strain>
    </source>
</reference>
<keyword evidence="3" id="KW-1185">Reference proteome</keyword>
<dbReference type="EMBL" id="JABCKI010006266">
    <property type="protein sequence ID" value="KAG5634808.1"/>
    <property type="molecule type" value="Genomic_DNA"/>
</dbReference>
<feature type="compositionally biased region" description="Basic residues" evidence="1">
    <location>
        <begin position="140"/>
        <end position="157"/>
    </location>
</feature>
<dbReference type="Proteomes" id="UP000717328">
    <property type="component" value="Unassembled WGS sequence"/>
</dbReference>
<evidence type="ECO:0000313" key="3">
    <source>
        <dbReference type="Proteomes" id="UP000717328"/>
    </source>
</evidence>
<accession>A0A9P7FMY5</accession>
<evidence type="ECO:0000256" key="1">
    <source>
        <dbReference type="SAM" id="MobiDB-lite"/>
    </source>
</evidence>
<gene>
    <name evidence="2" type="ORF">H0H81_000713</name>
</gene>
<feature type="non-terminal residue" evidence="2">
    <location>
        <position position="357"/>
    </location>
</feature>
<feature type="compositionally biased region" description="Basic and acidic residues" evidence="1">
    <location>
        <begin position="103"/>
        <end position="114"/>
    </location>
</feature>
<sequence length="357" mass="39957">CQIVLQYTPPPPVSKGAIKKVVWELLGHGKKDLNTSENDSSYVEMFSKSESPSKQKHGISDVTRDGVSNGQNGEESDEEEGKNNVGGRENSQDESESDEDQEIPEKAAKASDELLRSKAKKKKKDFLIELKDIHEDISGSKKKGKGRDVRTKKKKRTSNSSEDDGELDVKSLRKEEYKSKWSNSQGVARLWEVNKCDEHTGKACLKLVDHHYTLTTKDLSSWAHMMSCGYQSLTSPPPQLAIGDKKSAPQTPAIPHPEASTSVAERLGQAVQYQAPFPMPFMPYPMMPPSKWSSYSHALTPLCSHHDIPSSDPPDVSEDVKLFPLISDWLVDLDNDDHHGRDGHNFAEWAEFFQKQK</sequence>
<organism evidence="2 3">
    <name type="scientific">Sphagnurus paluster</name>
    <dbReference type="NCBI Taxonomy" id="117069"/>
    <lineage>
        <taxon>Eukaryota</taxon>
        <taxon>Fungi</taxon>
        <taxon>Dikarya</taxon>
        <taxon>Basidiomycota</taxon>
        <taxon>Agaricomycotina</taxon>
        <taxon>Agaricomycetes</taxon>
        <taxon>Agaricomycetidae</taxon>
        <taxon>Agaricales</taxon>
        <taxon>Tricholomatineae</taxon>
        <taxon>Lyophyllaceae</taxon>
        <taxon>Sphagnurus</taxon>
    </lineage>
</organism>